<organism evidence="1 2">
    <name type="scientific">Candidatus Nomurabacteria bacterium GW2011_GWA2_40_9</name>
    <dbReference type="NCBI Taxonomy" id="1618734"/>
    <lineage>
        <taxon>Bacteria</taxon>
        <taxon>Candidatus Nomuraibacteriota</taxon>
    </lineage>
</organism>
<name>A0A0G0W588_9BACT</name>
<evidence type="ECO:0000313" key="1">
    <source>
        <dbReference type="EMBL" id="KKR79405.1"/>
    </source>
</evidence>
<protein>
    <recommendedName>
        <fullName evidence="3">Transglutaminase-like domain-containing protein</fullName>
    </recommendedName>
</protein>
<dbReference type="EMBL" id="LBZW01000009">
    <property type="protein sequence ID" value="KKR79405.1"/>
    <property type="molecule type" value="Genomic_DNA"/>
</dbReference>
<dbReference type="AlphaFoldDB" id="A0A0G0W588"/>
<accession>A0A0G0W588</accession>
<gene>
    <name evidence="1" type="ORF">UU24_C0009G0004</name>
</gene>
<dbReference type="Proteomes" id="UP000034749">
    <property type="component" value="Unassembled WGS sequence"/>
</dbReference>
<evidence type="ECO:0008006" key="3">
    <source>
        <dbReference type="Google" id="ProtNLM"/>
    </source>
</evidence>
<evidence type="ECO:0000313" key="2">
    <source>
        <dbReference type="Proteomes" id="UP000034749"/>
    </source>
</evidence>
<sequence length="208" mass="24487">MFGLTKSELKILKKLSTPIKIQDFLDSMPVNWEKKGETYMSPRRSLKAKKMHCFEGALLAALALWLQGEKPLLMDFQNKGDEDHVIALYKRNGYWGAISKTNHSTLRYRDPVYKTTRELAMSYFHEYWRVSDGKKTLAAFSTEPFDLRKYGKKWVTAEEELFDVVNDMDDEPHTQIIPKKNKKFLRRADKMERRVGHIIEWSKTHPKT</sequence>
<proteinExistence type="predicted"/>
<reference evidence="1 2" key="1">
    <citation type="journal article" date="2015" name="Nature">
        <title>rRNA introns, odd ribosomes, and small enigmatic genomes across a large radiation of phyla.</title>
        <authorList>
            <person name="Brown C.T."/>
            <person name="Hug L.A."/>
            <person name="Thomas B.C."/>
            <person name="Sharon I."/>
            <person name="Castelle C.J."/>
            <person name="Singh A."/>
            <person name="Wilkins M.J."/>
            <person name="Williams K.H."/>
            <person name="Banfield J.F."/>
        </authorList>
    </citation>
    <scope>NUCLEOTIDE SEQUENCE [LARGE SCALE GENOMIC DNA]</scope>
</reference>
<comment type="caution">
    <text evidence="1">The sequence shown here is derived from an EMBL/GenBank/DDBJ whole genome shotgun (WGS) entry which is preliminary data.</text>
</comment>